<dbReference type="SUPFAM" id="SSF46689">
    <property type="entry name" value="Homeodomain-like"/>
    <property type="match status" value="1"/>
</dbReference>
<evidence type="ECO:0000259" key="4">
    <source>
        <dbReference type="PROSITE" id="PS50977"/>
    </source>
</evidence>
<dbReference type="GO" id="GO:0000976">
    <property type="term" value="F:transcription cis-regulatory region binding"/>
    <property type="evidence" value="ECO:0007669"/>
    <property type="project" value="TreeGrafter"/>
</dbReference>
<dbReference type="Pfam" id="PF00440">
    <property type="entry name" value="TetR_N"/>
    <property type="match status" value="1"/>
</dbReference>
<feature type="DNA-binding region" description="H-T-H motif" evidence="2">
    <location>
        <begin position="40"/>
        <end position="59"/>
    </location>
</feature>
<evidence type="ECO:0000256" key="1">
    <source>
        <dbReference type="ARBA" id="ARBA00023125"/>
    </source>
</evidence>
<dbReference type="InterPro" id="IPR036271">
    <property type="entry name" value="Tet_transcr_reg_TetR-rel_C_sf"/>
</dbReference>
<dbReference type="Pfam" id="PF17920">
    <property type="entry name" value="TetR_C_16"/>
    <property type="match status" value="1"/>
</dbReference>
<feature type="domain" description="HTH tetR-type" evidence="4">
    <location>
        <begin position="17"/>
        <end position="77"/>
    </location>
</feature>
<dbReference type="InterPro" id="IPR009057">
    <property type="entry name" value="Homeodomain-like_sf"/>
</dbReference>
<dbReference type="RefSeq" id="WP_114045594.1">
    <property type="nucleotide sequence ID" value="NZ_CP025198.1"/>
</dbReference>
<keyword evidence="1 2" id="KW-0238">DNA-binding</keyword>
<dbReference type="PROSITE" id="PS50977">
    <property type="entry name" value="HTH_TETR_2"/>
    <property type="match status" value="1"/>
</dbReference>
<dbReference type="InterPro" id="IPR050109">
    <property type="entry name" value="HTH-type_TetR-like_transc_reg"/>
</dbReference>
<feature type="region of interest" description="Disordered" evidence="3">
    <location>
        <begin position="1"/>
        <end position="20"/>
    </location>
</feature>
<evidence type="ECO:0000313" key="6">
    <source>
        <dbReference type="Proteomes" id="UP000251995"/>
    </source>
</evidence>
<name>A0A344UWW9_9ACTN</name>
<dbReference type="OrthoDB" id="3210235at2"/>
<dbReference type="GO" id="GO:0003700">
    <property type="term" value="F:DNA-binding transcription factor activity"/>
    <property type="evidence" value="ECO:0007669"/>
    <property type="project" value="TreeGrafter"/>
</dbReference>
<dbReference type="Gene3D" id="1.10.10.60">
    <property type="entry name" value="Homeodomain-like"/>
    <property type="match status" value="1"/>
</dbReference>
<sequence length="215" mass="23624">MTTTGSTRRRGRRPGPRDTRGEIVAAARELFSTEPFDRVSLRAVARRAGVDPALVHHYFSGKAELFLTATVDISADPEQVLGMLDGIPSQRHGAALVLAFTAVWDTAGRDGRFTEFATVMLSNPDLTSGAREFITTQIGARVTALADPRERELRATLALSQMLGMAMMRYVLRMEPVASMERTRLAEVYGPTFQHYLTGRLSASERLNSSPPAQE</sequence>
<evidence type="ECO:0000313" key="5">
    <source>
        <dbReference type="EMBL" id="AXE39767.1"/>
    </source>
</evidence>
<dbReference type="PANTHER" id="PTHR30055">
    <property type="entry name" value="HTH-TYPE TRANSCRIPTIONAL REGULATOR RUTR"/>
    <property type="match status" value="1"/>
</dbReference>
<dbReference type="AlphaFoldDB" id="A0A344UWW9"/>
<keyword evidence="6" id="KW-1185">Reference proteome</keyword>
<dbReference type="EMBL" id="CP025198">
    <property type="protein sequence ID" value="AXE39767.1"/>
    <property type="molecule type" value="Genomic_DNA"/>
</dbReference>
<dbReference type="SUPFAM" id="SSF48498">
    <property type="entry name" value="Tetracyclin repressor-like, C-terminal domain"/>
    <property type="match status" value="1"/>
</dbReference>
<dbReference type="KEGG" id="acij:JS278_02629"/>
<gene>
    <name evidence="5" type="primary">betI_4</name>
    <name evidence="5" type="ORF">JS278_02629</name>
</gene>
<reference evidence="5 6" key="1">
    <citation type="submission" date="2017-12" db="EMBL/GenBank/DDBJ databases">
        <title>The whole genome sequence of the Acidipropionibacterium virtanenii sp. nov. type strain JS278.</title>
        <authorList>
            <person name="Laine P."/>
            <person name="Deptula P."/>
            <person name="Varmanen P."/>
            <person name="Auvinen P."/>
        </authorList>
    </citation>
    <scope>NUCLEOTIDE SEQUENCE [LARGE SCALE GENOMIC DNA]</scope>
    <source>
        <strain evidence="5 6">JS278</strain>
    </source>
</reference>
<evidence type="ECO:0000256" key="3">
    <source>
        <dbReference type="SAM" id="MobiDB-lite"/>
    </source>
</evidence>
<dbReference type="Gene3D" id="1.10.357.10">
    <property type="entry name" value="Tetracycline Repressor, domain 2"/>
    <property type="match status" value="1"/>
</dbReference>
<proteinExistence type="predicted"/>
<dbReference type="InterPro" id="IPR041678">
    <property type="entry name" value="TetR_C_16"/>
</dbReference>
<dbReference type="Proteomes" id="UP000251995">
    <property type="component" value="Chromosome"/>
</dbReference>
<protein>
    <submittedName>
        <fullName evidence="5">HTH-type transcriptional regulator BetI</fullName>
    </submittedName>
</protein>
<dbReference type="PRINTS" id="PR00455">
    <property type="entry name" value="HTHTETR"/>
</dbReference>
<evidence type="ECO:0000256" key="2">
    <source>
        <dbReference type="PROSITE-ProRule" id="PRU00335"/>
    </source>
</evidence>
<accession>A0A344UWW9</accession>
<organism evidence="5 6">
    <name type="scientific">Acidipropionibacterium virtanenii</name>
    <dbReference type="NCBI Taxonomy" id="2057246"/>
    <lineage>
        <taxon>Bacteria</taxon>
        <taxon>Bacillati</taxon>
        <taxon>Actinomycetota</taxon>
        <taxon>Actinomycetes</taxon>
        <taxon>Propionibacteriales</taxon>
        <taxon>Propionibacteriaceae</taxon>
        <taxon>Acidipropionibacterium</taxon>
    </lineage>
</organism>
<dbReference type="PANTHER" id="PTHR30055:SF235">
    <property type="entry name" value="TRANSCRIPTIONAL REGULATORY PROTEIN"/>
    <property type="match status" value="1"/>
</dbReference>
<dbReference type="InterPro" id="IPR001647">
    <property type="entry name" value="HTH_TetR"/>
</dbReference>